<feature type="compositionally biased region" description="Acidic residues" evidence="15">
    <location>
        <begin position="3325"/>
        <end position="3334"/>
    </location>
</feature>
<feature type="disulfide bond" evidence="14">
    <location>
        <begin position="2872"/>
        <end position="2881"/>
    </location>
</feature>
<dbReference type="PROSITE" id="PS00010">
    <property type="entry name" value="ASX_HYDROXYL"/>
    <property type="match status" value="1"/>
</dbReference>
<feature type="compositionally biased region" description="Polar residues" evidence="15">
    <location>
        <begin position="2986"/>
        <end position="2997"/>
    </location>
</feature>
<dbReference type="InterPro" id="IPR000742">
    <property type="entry name" value="EGF"/>
</dbReference>
<name>A0A6A4XFR4_AMPAM</name>
<feature type="domain" description="Cadherin" evidence="19">
    <location>
        <begin position="531"/>
        <end position="631"/>
    </location>
</feature>
<dbReference type="Gene3D" id="2.60.40.60">
    <property type="entry name" value="Cadherins"/>
    <property type="match status" value="21"/>
</dbReference>
<feature type="domain" description="Cadherin" evidence="19">
    <location>
        <begin position="1371"/>
        <end position="1477"/>
    </location>
</feature>
<feature type="domain" description="Laminin G" evidence="17">
    <location>
        <begin position="2541"/>
        <end position="2722"/>
    </location>
</feature>
<dbReference type="CDD" id="cd00110">
    <property type="entry name" value="LamG"/>
    <property type="match status" value="1"/>
</dbReference>
<feature type="domain" description="Cadherin" evidence="19">
    <location>
        <begin position="1055"/>
        <end position="1157"/>
    </location>
</feature>
<dbReference type="InterPro" id="IPR020894">
    <property type="entry name" value="Cadherin_CS"/>
</dbReference>
<dbReference type="FunFam" id="2.60.40.60:FF:000020">
    <property type="entry name" value="Dachsous cadherin-related 1b"/>
    <property type="match status" value="1"/>
</dbReference>
<proteinExistence type="predicted"/>
<evidence type="ECO:0000256" key="13">
    <source>
        <dbReference type="PROSITE-ProRule" id="PRU00043"/>
    </source>
</evidence>
<dbReference type="PROSITE" id="PS50026">
    <property type="entry name" value="EGF_3"/>
    <property type="match status" value="5"/>
</dbReference>
<dbReference type="Pfam" id="PF00028">
    <property type="entry name" value="Cadherin"/>
    <property type="match status" value="18"/>
</dbReference>
<dbReference type="CDD" id="cd00053">
    <property type="entry name" value="EGF"/>
    <property type="match status" value="1"/>
</dbReference>
<feature type="region of interest" description="Disordered" evidence="15">
    <location>
        <begin position="2975"/>
        <end position="2997"/>
    </location>
</feature>
<dbReference type="PANTHER" id="PTHR24028:SF310">
    <property type="entry name" value="NEURAL-CADHERIN-LIKE PROTEIN"/>
    <property type="match status" value="1"/>
</dbReference>
<evidence type="ECO:0000256" key="1">
    <source>
        <dbReference type="ARBA" id="ARBA00004251"/>
    </source>
</evidence>
<feature type="domain" description="EGF-like" evidence="18">
    <location>
        <begin position="2809"/>
        <end position="2844"/>
    </location>
</feature>
<dbReference type="FunFam" id="2.60.40.60:FF:000021">
    <property type="entry name" value="FAT atypical cadherin 1"/>
    <property type="match status" value="2"/>
</dbReference>
<feature type="disulfide bond" evidence="14">
    <location>
        <begin position="2757"/>
        <end position="2766"/>
    </location>
</feature>
<dbReference type="FunFam" id="2.60.40.60:FF:000024">
    <property type="entry name" value="FAT atypical cadherin 3"/>
    <property type="match status" value="2"/>
</dbReference>
<evidence type="ECO:0000256" key="2">
    <source>
        <dbReference type="ARBA" id="ARBA00022475"/>
    </source>
</evidence>
<feature type="domain" description="EGF-like" evidence="18">
    <location>
        <begin position="2728"/>
        <end position="2767"/>
    </location>
</feature>
<feature type="domain" description="EGF-like" evidence="18">
    <location>
        <begin position="2846"/>
        <end position="2882"/>
    </location>
</feature>
<dbReference type="InterPro" id="IPR015919">
    <property type="entry name" value="Cadherin-like_sf"/>
</dbReference>
<keyword evidence="21" id="KW-1185">Reference proteome</keyword>
<feature type="transmembrane region" description="Helical" evidence="16">
    <location>
        <begin position="2900"/>
        <end position="2920"/>
    </location>
</feature>
<evidence type="ECO:0000259" key="19">
    <source>
        <dbReference type="PROSITE" id="PS50268"/>
    </source>
</evidence>
<dbReference type="GO" id="GO:0008104">
    <property type="term" value="P:intracellular protein localization"/>
    <property type="evidence" value="ECO:0007669"/>
    <property type="project" value="UniProtKB-ARBA"/>
</dbReference>
<comment type="subcellular location">
    <subcellularLocation>
        <location evidence="1">Cell membrane</location>
        <topology evidence="1">Single-pass type I membrane protein</topology>
    </subcellularLocation>
</comment>
<dbReference type="FunFam" id="2.60.40.60:FF:000051">
    <property type="entry name" value="FAT atypical cadherin 1"/>
    <property type="match status" value="1"/>
</dbReference>
<dbReference type="InterPro" id="IPR018097">
    <property type="entry name" value="EGF_Ca-bd_CS"/>
</dbReference>
<keyword evidence="11 14" id="KW-1015">Disulfide bond</keyword>
<feature type="disulfide bond" evidence="14">
    <location>
        <begin position="2516"/>
        <end position="2525"/>
    </location>
</feature>
<dbReference type="PROSITE" id="PS01187">
    <property type="entry name" value="EGF_CA"/>
    <property type="match status" value="1"/>
</dbReference>
<dbReference type="PROSITE" id="PS00232">
    <property type="entry name" value="CADHERIN_1"/>
    <property type="match status" value="8"/>
</dbReference>
<keyword evidence="7 13" id="KW-0106">Calcium</keyword>
<dbReference type="SUPFAM" id="SSF49313">
    <property type="entry name" value="Cadherin-like"/>
    <property type="match status" value="21"/>
</dbReference>
<dbReference type="PRINTS" id="PR00205">
    <property type="entry name" value="CADHERIN"/>
</dbReference>
<comment type="caution">
    <text evidence="20">The sequence shown here is derived from an EMBL/GenBank/DDBJ whole genome shotgun (WGS) entry which is preliminary data.</text>
</comment>
<dbReference type="Gene3D" id="2.60.120.200">
    <property type="match status" value="1"/>
</dbReference>
<keyword evidence="10 16" id="KW-0472">Membrane</keyword>
<feature type="domain" description="Cadherin" evidence="19">
    <location>
        <begin position="11"/>
        <end position="116"/>
    </location>
</feature>
<feature type="region of interest" description="Disordered" evidence="15">
    <location>
        <begin position="2928"/>
        <end position="2949"/>
    </location>
</feature>
<keyword evidence="9 16" id="KW-1133">Transmembrane helix</keyword>
<evidence type="ECO:0000256" key="8">
    <source>
        <dbReference type="ARBA" id="ARBA00022889"/>
    </source>
</evidence>
<dbReference type="GO" id="GO:0007163">
    <property type="term" value="P:establishment or maintenance of cell polarity"/>
    <property type="evidence" value="ECO:0007669"/>
    <property type="project" value="UniProtKB-ARBA"/>
</dbReference>
<dbReference type="FunFam" id="2.60.40.60:FF:000032">
    <property type="entry name" value="FAT atypical cadherin 1"/>
    <property type="match status" value="1"/>
</dbReference>
<dbReference type="InterPro" id="IPR002126">
    <property type="entry name" value="Cadherin-like_dom"/>
</dbReference>
<feature type="domain" description="Cadherin" evidence="19">
    <location>
        <begin position="320"/>
        <end position="434"/>
    </location>
</feature>
<dbReference type="SMART" id="SM00181">
    <property type="entry name" value="EGF"/>
    <property type="match status" value="6"/>
</dbReference>
<gene>
    <name evidence="20" type="primary">kug_1</name>
    <name evidence="20" type="ORF">FJT64_015996</name>
</gene>
<feature type="region of interest" description="Disordered" evidence="15">
    <location>
        <begin position="3154"/>
        <end position="3186"/>
    </location>
</feature>
<evidence type="ECO:0000256" key="12">
    <source>
        <dbReference type="ARBA" id="ARBA00023180"/>
    </source>
</evidence>
<dbReference type="Pfam" id="PF02210">
    <property type="entry name" value="Laminin_G_2"/>
    <property type="match status" value="1"/>
</dbReference>
<evidence type="ECO:0000256" key="7">
    <source>
        <dbReference type="ARBA" id="ARBA00022837"/>
    </source>
</evidence>
<dbReference type="SUPFAM" id="SSF57196">
    <property type="entry name" value="EGF/Laminin"/>
    <property type="match status" value="4"/>
</dbReference>
<feature type="region of interest" description="Disordered" evidence="15">
    <location>
        <begin position="3199"/>
        <end position="3221"/>
    </location>
</feature>
<feature type="domain" description="Cadherin" evidence="19">
    <location>
        <begin position="2014"/>
        <end position="2118"/>
    </location>
</feature>
<feature type="domain" description="Cadherin" evidence="19">
    <location>
        <begin position="222"/>
        <end position="319"/>
    </location>
</feature>
<evidence type="ECO:0000256" key="9">
    <source>
        <dbReference type="ARBA" id="ARBA00022989"/>
    </source>
</evidence>
<dbReference type="FunFam" id="2.60.40.60:FF:000061">
    <property type="entry name" value="FAT atypical cadherin 3"/>
    <property type="match status" value="1"/>
</dbReference>
<keyword evidence="4 16" id="KW-0812">Transmembrane</keyword>
<feature type="domain" description="Cadherin" evidence="19">
    <location>
        <begin position="435"/>
        <end position="530"/>
    </location>
</feature>
<evidence type="ECO:0000256" key="6">
    <source>
        <dbReference type="ARBA" id="ARBA00022737"/>
    </source>
</evidence>
<dbReference type="GO" id="GO:0005509">
    <property type="term" value="F:calcium ion binding"/>
    <property type="evidence" value="ECO:0007669"/>
    <property type="project" value="UniProtKB-UniRule"/>
</dbReference>
<evidence type="ECO:0000259" key="18">
    <source>
        <dbReference type="PROSITE" id="PS50026"/>
    </source>
</evidence>
<evidence type="ECO:0000256" key="5">
    <source>
        <dbReference type="ARBA" id="ARBA00022729"/>
    </source>
</evidence>
<feature type="domain" description="Cadherin" evidence="19">
    <location>
        <begin position="841"/>
        <end position="954"/>
    </location>
</feature>
<dbReference type="GO" id="GO:0001736">
    <property type="term" value="P:establishment of planar polarity"/>
    <property type="evidence" value="ECO:0007669"/>
    <property type="project" value="UniProtKB-ARBA"/>
</dbReference>
<feature type="domain" description="Cadherin" evidence="19">
    <location>
        <begin position="632"/>
        <end position="732"/>
    </location>
</feature>
<dbReference type="CDD" id="cd00054">
    <property type="entry name" value="EGF_CA"/>
    <property type="match status" value="4"/>
</dbReference>
<dbReference type="Pfam" id="PF00008">
    <property type="entry name" value="EGF"/>
    <property type="match status" value="2"/>
</dbReference>
<feature type="domain" description="Cadherin" evidence="19">
    <location>
        <begin position="2119"/>
        <end position="2223"/>
    </location>
</feature>
<protein>
    <submittedName>
        <fullName evidence="20">Fat-like cadherin-related tumor suppressor</fullName>
    </submittedName>
</protein>
<accession>A0A6A4XFR4</accession>
<keyword evidence="2" id="KW-1003">Cell membrane</keyword>
<keyword evidence="6" id="KW-0677">Repeat</keyword>
<feature type="domain" description="Cadherin" evidence="19">
    <location>
        <begin position="1685"/>
        <end position="1788"/>
    </location>
</feature>
<dbReference type="InterPro" id="IPR001791">
    <property type="entry name" value="Laminin_G"/>
</dbReference>
<feature type="domain" description="Cadherin" evidence="19">
    <location>
        <begin position="1158"/>
        <end position="1370"/>
    </location>
</feature>
<dbReference type="SMART" id="SM00282">
    <property type="entry name" value="LamG"/>
    <property type="match status" value="1"/>
</dbReference>
<evidence type="ECO:0000256" key="14">
    <source>
        <dbReference type="PROSITE-ProRule" id="PRU00076"/>
    </source>
</evidence>
<sequence length="3334" mass="360857">MDLNDREPTLSQRLYSVNVSEAAEPGLRLVSVAAHDPDGEATLYYGLEAAQSERSLQLFAIDSLSGRVTVAERLDRETEHEHVLTVSVRDQGTPARRDYARLVIHVTDENDHGPTFLSDLVVGQVPETAAEGTQVVTVLATDRDHGENARVTYSIQSGNVDNAFRVDPVQGTVEVATALDRRRTSEYILTVRASDAGRPPRHAEVHVNIIVTLPDNAPPRFEKAEYGAEVEEDWEPGTHVLDVMAHCKTALIYRLVGGNEDGAFLLNPGAGVVTVNERLDYERRTWYNLSIQAVSMVGEVAHTSVIIHVLDVNDNAPRLEQASYAGRVLESAPVGSAVLSATDGQPLVVTAIDTDDNSNGRLEYSIVETAVRRYISIDADSGVLRTAASLDHETRSEFEFTVDVWDRGRPRLQAVRPARVKISVLDVNDESPQFSHAQYNFTVLTPSYDGVEVGVVTAADPDTANLSYSLSGADASLFSLDPDSGSLRVLRAESVRPLSNVTVTASDGAHNASTAVVVRSREVASRGLVFTKQHFYGEVRENSSRVDIVASLSVRGNQLMEHLEFRILNPSPYFSITRTAGVVRTTGLVLDREQQDQHVLAVQVRSDRDGRVAHTLLHCTVMDVNDNRPVFVGQPYHAVVAVDASAGAPVTKVTAVDADLGENGQVHYDLLRGNGDLFAVDQLSGTITLRRSPRGMDTAFRLVVTAYDGGSPPLSSEVEVLVTTVDGTQPRFSQPHYWARVSEAAERRTPVLTVEAAAPSPSAAAQLGSPLVFQLSSAEQAALFDVDFTTGVLYVTGELDYETSSRHQLTVTATDRVTGSVTSVPVTVNVTDANDNAPQFEQLTYSVTASEAVQPGVRLMTVTARDRDEDSGRPLIYRVQKADGSESFLFHMSAEGGLMVRSYLDYELERSHRLVLTVSDDGSPPLTGTAQLTVNGEKERTYSVEDINDNMPTFERASYHCRLTELPVRGQFVTMVSAHDPDNGDEITYRIADGNDRQMFYINKRTGVITVANIRAFGDSAEYHLNISAADGVHHTYVPLVVELLPANKHAPAFDKVAYETDVREDVSSGTEVVRVRAVDPDRGQFGQVTYSIPSDVWREVFTINATTGVVSTRQLLDREARPLLEFSVWATDGGHRSDHATVKLRLTDVNDNLPRFQLEEYRATVGPDSSAGDVVCKVFASDADEGDNARIAYSIYETEKSDIRKVFDINTDTGEIILMQQPAELESAVYQLFARATDGGSEPLVADVPVDVVVLADSQGLPVFDPLRTGPQGLFLKESDPVGTRITSVQARGTGTLTYSVVSVHNEPSADMFEVDADGQLILAKSLDRESVDRYNITIAARSDALPPLVAYSHLMLSVMDANDNEPVFDAQVYSGTVREGLPAGTRALQVSASDPDISSSGQVRYRLSADSGHLHSVLAVDERYGWVTTLRPLDRETQDTYRLSVVATDRGSPRRSATASVVITVADENDSPPVFERSRYVAVVNEDALPRTAIMRLSTSDADEITEPVRFYITAGDPHTQFEIVSSGSNSGELFVLGTLDRETVPSYDLAVTATDGSQVATTVVHIDVLDANDNAPECEEEHYQVTLSEAAPPQHVLTVRATDADDSRNGRLLYYLAGDGAEDFSIDAALGHVKVSGTLDRETRPVYHLVAHVQDRGRPEWECTSRLTVALLDVNDCPPRFPQSVVSLTVPEDTPVNTILGRLHASDDDLGASAELEYSLVDSEESQLLLDPRTGVLTLARPLDREQQAMFNISVMATDGGSPALSGTAAVILLVQDVNDNAPEFTKTMYHASAYENTTVGTEVLKLLATSRDSGVNAEISYSIIGGNEHNMFEINRKTGIVSVTAQLDFERAREYMVTVEARDGGTPPLSNHATVNVTVLDCNDNTPVFGQEVYSAVIREDVPTGERVLQVRTLEEVYSAVIREDVPTGERVLQVRTLEEVYSAVIREDVPTGERVLQVRALEEVYSAVIREDVPTGERALQVRALEEVYSAVIREDVPTGERVLQVRALEEVYSAVIREDVPTGERVLQVHAADLDAGTNARVRYSLTGGDPHGQFAVDCDTGHVYVATQLDREMVSSYGLEVTATDMGEPSLSSTAQINVHVSDANDNPPVFSQAKYEAVIQEDKAPGHELLQLTVTDADEEPNAGPFTFEVADGNAGNWFVITPGGQLRTAAKFDHRQRDTYRLLVRVYDNGEDVRFSETWVDVKIIEEPQYPPVLIPLHVSIQSYQDSFPGAVVGRVHASDQDPYDRLQYSLTAGPGQAGLQRLFELDPDDGSLVTLAGIDAGLYRLNVSVTDGKFTSYTDVTVEVRDITEQMARHAVGVKLDALSPYAFVLSHLKSFRRALRKQLKVRSKDILVLSVQRSGGGSGRRRRAGGSQPALEVLLAVRRGPAWMEPAVVRRRLKAGAAAISRQLGVQLLDVDADGCEPSPCGGHGVCSDVAVFDREQVVSVATDVVSFVSPRHSREVSCECHVGFGGELCTDLVNECGRAPCADYQLCIPDGTAAGFTCRCPDGRTGPRCDLLASECREGQCYTPGAPFSLSGDGFAEYRLMQAQHSRSSLRLSLRTRQPTATLVYAADGVEYSILELVNGQIQYRFDCGSGEGLVLVPDTQFNDDRWHNVVVKRFGNRAEILVDGDFGAQGAAPGYFDVLSVASRLLFVGAEVAVPAAGGAAREPRRGFTGCLDNLELDGERLPRHRADGAGSAQLVRTVGVSAGCGAALPEPGVCDTQPCLNGARCAPAADRPGGFSCLCAARFSGARCEVDSDPCASAPCLNGGVCSAERAAPGGYRCDCAARLTGDRCQYGLHCAPNPCLNGGACEDGTFGPLCKCRGFTGPLCAVDVNECLQSPCRNGATCVNVPGSFRCQCAANWTGQLCSLAAAPAPAVPLSVTLEHIVGLVAVVLALFLLALLIVCWRQSRRKRSRTPRQRADGQDASNEILLQTLNSKNPRGEYQRMSKVSNLEANTSAAGTLPARPASFTGAANSRPSEPPYSTLNNLDTIRSYGSAADDLDVAPSPQRVPVLAGQSRTPHSACQYLQNFNKPTASVAPSMAATASDVSASNTLEKTFRDMDKNIKPSYYDMHKIQNDQTDPQLAALNRIQLPPLDKPRRVVGATALSSPDTPEYHWDCSDWAGATSQTPLPNITEVAGSEVKDSSSYHSNESNESNSGVRAPIDGAACGAVTDDDDVLETLNEDQQSDYTADGDGDDITSDLDTLPEPTDFDRILSEHGIELGASVSELSSLAGGDLAYGLAAHPNLYLPAHSGAETTDNEADTPLQRRLDRYRYPARNRMPLRLGTYAELESLTAGSQSEDAGQLCDIESDDASSRI</sequence>
<dbReference type="InterPro" id="IPR013320">
    <property type="entry name" value="ConA-like_dom_sf"/>
</dbReference>
<evidence type="ECO:0000256" key="16">
    <source>
        <dbReference type="SAM" id="Phobius"/>
    </source>
</evidence>
<keyword evidence="8" id="KW-0130">Cell adhesion</keyword>
<feature type="domain" description="Cadherin" evidence="19">
    <location>
        <begin position="2234"/>
        <end position="2337"/>
    </location>
</feature>
<evidence type="ECO:0000256" key="10">
    <source>
        <dbReference type="ARBA" id="ARBA00023136"/>
    </source>
</evidence>
<dbReference type="GO" id="GO:0030855">
    <property type="term" value="P:epithelial cell differentiation"/>
    <property type="evidence" value="ECO:0007669"/>
    <property type="project" value="UniProtKB-ARBA"/>
</dbReference>
<dbReference type="InterPro" id="IPR000152">
    <property type="entry name" value="EGF-type_Asp/Asn_hydroxyl_site"/>
</dbReference>
<dbReference type="EMBL" id="VIIS01000090">
    <property type="protein sequence ID" value="KAF0313461.1"/>
    <property type="molecule type" value="Genomic_DNA"/>
</dbReference>
<feature type="domain" description="Cadherin" evidence="19">
    <location>
        <begin position="955"/>
        <end position="1054"/>
    </location>
</feature>
<feature type="compositionally biased region" description="Acidic residues" evidence="15">
    <location>
        <begin position="3199"/>
        <end position="3216"/>
    </location>
</feature>
<dbReference type="InterPro" id="IPR001881">
    <property type="entry name" value="EGF-like_Ca-bd_dom"/>
</dbReference>
<dbReference type="FunFam" id="2.60.40.60:FF:000041">
    <property type="entry name" value="FAT atypical cadherin 1"/>
    <property type="match status" value="1"/>
</dbReference>
<dbReference type="GO" id="GO:0007424">
    <property type="term" value="P:open tracheal system development"/>
    <property type="evidence" value="ECO:0007669"/>
    <property type="project" value="UniProtKB-ARBA"/>
</dbReference>
<dbReference type="GO" id="GO:0005886">
    <property type="term" value="C:plasma membrane"/>
    <property type="evidence" value="ECO:0007669"/>
    <property type="project" value="UniProtKB-SubCell"/>
</dbReference>
<feature type="compositionally biased region" description="Low complexity" evidence="15">
    <location>
        <begin position="3162"/>
        <end position="3173"/>
    </location>
</feature>
<evidence type="ECO:0000313" key="20">
    <source>
        <dbReference type="EMBL" id="KAF0313461.1"/>
    </source>
</evidence>
<dbReference type="OrthoDB" id="6252479at2759"/>
<dbReference type="SMART" id="SM00179">
    <property type="entry name" value="EGF_CA"/>
    <property type="match status" value="4"/>
</dbReference>
<dbReference type="FunFam" id="2.60.40.60:FF:000005">
    <property type="entry name" value="Protocadherin 9"/>
    <property type="match status" value="1"/>
</dbReference>
<dbReference type="PANTHER" id="PTHR24028">
    <property type="entry name" value="CADHERIN-87A"/>
    <property type="match status" value="1"/>
</dbReference>
<dbReference type="CDD" id="cd11304">
    <property type="entry name" value="Cadherin_repeat"/>
    <property type="match status" value="21"/>
</dbReference>
<evidence type="ECO:0000256" key="11">
    <source>
        <dbReference type="ARBA" id="ARBA00023157"/>
    </source>
</evidence>
<dbReference type="PROSITE" id="PS50268">
    <property type="entry name" value="CADHERIN_2"/>
    <property type="match status" value="20"/>
</dbReference>
<dbReference type="InterPro" id="IPR050174">
    <property type="entry name" value="Protocadherin/Cadherin-CA"/>
</dbReference>
<dbReference type="FunFam" id="2.60.40.60:FF:000275">
    <property type="entry name" value="Si:dkey-30k22.7"/>
    <property type="match status" value="1"/>
</dbReference>
<evidence type="ECO:0000256" key="3">
    <source>
        <dbReference type="ARBA" id="ARBA00022536"/>
    </source>
</evidence>
<feature type="domain" description="Cadherin" evidence="19">
    <location>
        <begin position="124"/>
        <end position="221"/>
    </location>
</feature>
<feature type="domain" description="EGF-like" evidence="18">
    <location>
        <begin position="2769"/>
        <end position="2808"/>
    </location>
</feature>
<comment type="caution">
    <text evidence="14">Lacks conserved residue(s) required for the propagation of feature annotation.</text>
</comment>
<feature type="domain" description="Cadherin" evidence="19">
    <location>
        <begin position="1478"/>
        <end position="1581"/>
    </location>
</feature>
<dbReference type="FunFam" id="2.60.40.60:FF:000053">
    <property type="entry name" value="FAT atypical cadherin 3"/>
    <property type="match status" value="1"/>
</dbReference>
<feature type="domain" description="Cadherin" evidence="19">
    <location>
        <begin position="1789"/>
        <end position="1893"/>
    </location>
</feature>
<dbReference type="FunFam" id="2.10.25.10:FF:000327">
    <property type="entry name" value="neurogenic locus notch homolog protein 4"/>
    <property type="match status" value="1"/>
</dbReference>
<dbReference type="PROSITE" id="PS01186">
    <property type="entry name" value="EGF_2"/>
    <property type="match status" value="1"/>
</dbReference>
<feature type="region of interest" description="Disordered" evidence="15">
    <location>
        <begin position="3312"/>
        <end position="3334"/>
    </location>
</feature>
<evidence type="ECO:0000259" key="17">
    <source>
        <dbReference type="PROSITE" id="PS50025"/>
    </source>
</evidence>
<evidence type="ECO:0000256" key="4">
    <source>
        <dbReference type="ARBA" id="ARBA00022692"/>
    </source>
</evidence>
<reference evidence="20 21" key="1">
    <citation type="submission" date="2019-07" db="EMBL/GenBank/DDBJ databases">
        <title>Draft genome assembly of a fouling barnacle, Amphibalanus amphitrite (Darwin, 1854): The first reference genome for Thecostraca.</title>
        <authorList>
            <person name="Kim W."/>
        </authorList>
    </citation>
    <scope>NUCLEOTIDE SEQUENCE [LARGE SCALE GENOMIC DNA]</scope>
    <source>
        <strain evidence="20">SNU_AA5</strain>
        <tissue evidence="20">Soma without cirri and trophi</tissue>
    </source>
</reference>
<dbReference type="GO" id="GO:0007156">
    <property type="term" value="P:homophilic cell adhesion via plasma membrane adhesion molecules"/>
    <property type="evidence" value="ECO:0007669"/>
    <property type="project" value="InterPro"/>
</dbReference>
<dbReference type="Proteomes" id="UP000440578">
    <property type="component" value="Unassembled WGS sequence"/>
</dbReference>
<dbReference type="SUPFAM" id="SSF49899">
    <property type="entry name" value="Concanavalin A-like lectins/glucanases"/>
    <property type="match status" value="1"/>
</dbReference>
<dbReference type="GO" id="GO:0050839">
    <property type="term" value="F:cell adhesion molecule binding"/>
    <property type="evidence" value="ECO:0007669"/>
    <property type="project" value="UniProtKB-ARBA"/>
</dbReference>
<dbReference type="FunFam" id="2.60.40.60:FF:000013">
    <property type="entry name" value="Cadherin EGF LAG seven-pass G-type receptor"/>
    <property type="match status" value="2"/>
</dbReference>
<dbReference type="PROSITE" id="PS50025">
    <property type="entry name" value="LAM_G_DOMAIN"/>
    <property type="match status" value="1"/>
</dbReference>
<feature type="domain" description="EGF-like" evidence="18">
    <location>
        <begin position="2488"/>
        <end position="2526"/>
    </location>
</feature>
<keyword evidence="5" id="KW-0732">Signal</keyword>
<dbReference type="Gene3D" id="2.10.25.10">
    <property type="entry name" value="Laminin"/>
    <property type="match status" value="5"/>
</dbReference>
<dbReference type="FunFam" id="2.60.40.60:FF:000084">
    <property type="entry name" value="FAT atypical cadherin 3"/>
    <property type="match status" value="1"/>
</dbReference>
<keyword evidence="12" id="KW-0325">Glycoprotein</keyword>
<feature type="disulfide bond" evidence="14">
    <location>
        <begin position="2497"/>
        <end position="2514"/>
    </location>
</feature>
<dbReference type="SMART" id="SM00112">
    <property type="entry name" value="CA"/>
    <property type="match status" value="21"/>
</dbReference>
<organism evidence="20 21">
    <name type="scientific">Amphibalanus amphitrite</name>
    <name type="common">Striped barnacle</name>
    <name type="synonym">Balanus amphitrite</name>
    <dbReference type="NCBI Taxonomy" id="1232801"/>
    <lineage>
        <taxon>Eukaryota</taxon>
        <taxon>Metazoa</taxon>
        <taxon>Ecdysozoa</taxon>
        <taxon>Arthropoda</taxon>
        <taxon>Crustacea</taxon>
        <taxon>Multicrustacea</taxon>
        <taxon>Cirripedia</taxon>
        <taxon>Thoracica</taxon>
        <taxon>Thoracicalcarea</taxon>
        <taxon>Balanomorpha</taxon>
        <taxon>Balanoidea</taxon>
        <taxon>Balanidae</taxon>
        <taxon>Amphibalaninae</taxon>
        <taxon>Amphibalanus</taxon>
    </lineage>
</organism>
<evidence type="ECO:0000256" key="15">
    <source>
        <dbReference type="SAM" id="MobiDB-lite"/>
    </source>
</evidence>
<dbReference type="FunFam" id="2.60.40.60:FF:000026">
    <property type="entry name" value="FAT atypical cadherin 1"/>
    <property type="match status" value="1"/>
</dbReference>
<feature type="compositionally biased region" description="Polar residues" evidence="15">
    <location>
        <begin position="2939"/>
        <end position="2949"/>
    </location>
</feature>
<evidence type="ECO:0000313" key="21">
    <source>
        <dbReference type="Proteomes" id="UP000440578"/>
    </source>
</evidence>
<dbReference type="FunFam" id="2.60.40.60:FF:000059">
    <property type="entry name" value="FAT atypical cadherin 3"/>
    <property type="match status" value="1"/>
</dbReference>
<keyword evidence="3 14" id="KW-0245">EGF-like domain</keyword>
<feature type="disulfide bond" evidence="14">
    <location>
        <begin position="2798"/>
        <end position="2807"/>
    </location>
</feature>
<dbReference type="PROSITE" id="PS00022">
    <property type="entry name" value="EGF_1"/>
    <property type="match status" value="5"/>
</dbReference>
<dbReference type="GO" id="GO:0048513">
    <property type="term" value="P:animal organ development"/>
    <property type="evidence" value="ECO:0007669"/>
    <property type="project" value="UniProtKB-ARBA"/>
</dbReference>
<feature type="domain" description="Cadherin" evidence="19">
    <location>
        <begin position="733"/>
        <end position="840"/>
    </location>
</feature>
<feature type="domain" description="Cadherin" evidence="19">
    <location>
        <begin position="1582"/>
        <end position="1684"/>
    </location>
</feature>